<dbReference type="EMBL" id="OUUW01000011">
    <property type="protein sequence ID" value="SPP86813.1"/>
    <property type="molecule type" value="Genomic_DNA"/>
</dbReference>
<feature type="compositionally biased region" description="Low complexity" evidence="1">
    <location>
        <begin position="1"/>
        <end position="14"/>
    </location>
</feature>
<feature type="compositionally biased region" description="Low complexity" evidence="1">
    <location>
        <begin position="51"/>
        <end position="67"/>
    </location>
</feature>
<dbReference type="AlphaFoldDB" id="A0A3B0K0G0"/>
<proteinExistence type="predicted"/>
<feature type="compositionally biased region" description="Basic residues" evidence="1">
    <location>
        <begin position="40"/>
        <end position="50"/>
    </location>
</feature>
<evidence type="ECO:0000313" key="3">
    <source>
        <dbReference type="Proteomes" id="UP000268350"/>
    </source>
</evidence>
<protein>
    <submittedName>
        <fullName evidence="2">Uncharacterized protein</fullName>
    </submittedName>
</protein>
<reference evidence="3" key="1">
    <citation type="submission" date="2018-01" db="EMBL/GenBank/DDBJ databases">
        <authorList>
            <person name="Alioto T."/>
            <person name="Alioto T."/>
        </authorList>
    </citation>
    <scope>NUCLEOTIDE SEQUENCE [LARGE SCALE GENOMIC DNA]</scope>
</reference>
<feature type="compositionally biased region" description="Basic residues" evidence="1">
    <location>
        <begin position="22"/>
        <end position="31"/>
    </location>
</feature>
<organism evidence="2 3">
    <name type="scientific">Drosophila guanche</name>
    <name type="common">Fruit fly</name>
    <dbReference type="NCBI Taxonomy" id="7266"/>
    <lineage>
        <taxon>Eukaryota</taxon>
        <taxon>Metazoa</taxon>
        <taxon>Ecdysozoa</taxon>
        <taxon>Arthropoda</taxon>
        <taxon>Hexapoda</taxon>
        <taxon>Insecta</taxon>
        <taxon>Pterygota</taxon>
        <taxon>Neoptera</taxon>
        <taxon>Endopterygota</taxon>
        <taxon>Diptera</taxon>
        <taxon>Brachycera</taxon>
        <taxon>Muscomorpha</taxon>
        <taxon>Ephydroidea</taxon>
        <taxon>Drosophilidae</taxon>
        <taxon>Drosophila</taxon>
        <taxon>Sophophora</taxon>
    </lineage>
</organism>
<gene>
    <name evidence="2" type="ORF">DGUA_6G009090</name>
</gene>
<feature type="region of interest" description="Disordered" evidence="1">
    <location>
        <begin position="1"/>
        <end position="76"/>
    </location>
</feature>
<sequence>MLIDESSSESSDSINTWDFKRGGVKSKRLHKVRDADRRSPARRVPMRSRSRSLSSNESPSTKTSSTSPANESDAEAKVEAVLAKSIKPAAKRRRVSRFGPEIKERHVIKYNSVQNRRGSLHKSNDVVVAAFKKLTAAHAQEGKENYVGILTDENTDEEWT</sequence>
<name>A0A3B0K0G0_DROGU</name>
<keyword evidence="3" id="KW-1185">Reference proteome</keyword>
<evidence type="ECO:0000313" key="2">
    <source>
        <dbReference type="EMBL" id="SPP86813.1"/>
    </source>
</evidence>
<evidence type="ECO:0000256" key="1">
    <source>
        <dbReference type="SAM" id="MobiDB-lite"/>
    </source>
</evidence>
<dbReference type="Proteomes" id="UP000268350">
    <property type="component" value="Unassembled WGS sequence"/>
</dbReference>
<accession>A0A3B0K0G0</accession>